<protein>
    <recommendedName>
        <fullName evidence="1">PseI/NeuA/B-like domain-containing protein</fullName>
    </recommendedName>
</protein>
<evidence type="ECO:0000313" key="2">
    <source>
        <dbReference type="EMBL" id="SOH04812.1"/>
    </source>
</evidence>
<dbReference type="GO" id="GO:0016051">
    <property type="term" value="P:carbohydrate biosynthetic process"/>
    <property type="evidence" value="ECO:0007669"/>
    <property type="project" value="InterPro"/>
</dbReference>
<dbReference type="InterPro" id="IPR013132">
    <property type="entry name" value="PseI/NeuA/B-like_N"/>
</dbReference>
<sequence length="288" mass="33168">MNTNPYVNEEKLPFIIAEIGINHNGSVEIAQKLIDGAVFAGCDAVKFQKRTVEKVYSKEELDKYRESPWGTTNREQKLGLEFGKDEYDEIAMYCKEKGIYWLASAWDLDSQKFLRQYNLKYNKIASALLTYKELLEMVAEEKKYTFISTGMSTMEEIERAVNIFRKRDCPFELMHCNSTYPMKDEDANLRMIQVLRERFNCKVGYSGHEVGLIVSCAAVVFGATSIERHITLDHAMYGSDQSASVEVTGFWKLVKYINAITLAMGDGIKKVTEEEKKVKAKLRKYEWD</sequence>
<dbReference type="Proteomes" id="UP000221734">
    <property type="component" value="Chromosome Kuenenia_stuttgartiensis_MBR1"/>
</dbReference>
<dbReference type="RefSeq" id="WP_099325482.1">
    <property type="nucleotide sequence ID" value="NZ_LT934425.1"/>
</dbReference>
<dbReference type="GO" id="GO:0047444">
    <property type="term" value="F:N-acylneuraminate-9-phosphate synthase activity"/>
    <property type="evidence" value="ECO:0007669"/>
    <property type="project" value="TreeGrafter"/>
</dbReference>
<feature type="domain" description="PseI/NeuA/B-like" evidence="1">
    <location>
        <begin position="33"/>
        <end position="269"/>
    </location>
</feature>
<gene>
    <name evidence="2" type="primary">neuB_2</name>
    <name evidence="2" type="ORF">KSMBR1_2317</name>
</gene>
<dbReference type="Pfam" id="PF03102">
    <property type="entry name" value="NeuB"/>
    <property type="match status" value="1"/>
</dbReference>
<dbReference type="PANTHER" id="PTHR42966">
    <property type="entry name" value="N-ACETYLNEURAMINATE SYNTHASE"/>
    <property type="match status" value="1"/>
</dbReference>
<organism evidence="2 3">
    <name type="scientific">Kuenenia stuttgartiensis</name>
    <dbReference type="NCBI Taxonomy" id="174633"/>
    <lineage>
        <taxon>Bacteria</taxon>
        <taxon>Pseudomonadati</taxon>
        <taxon>Planctomycetota</taxon>
        <taxon>Candidatus Brocadiia</taxon>
        <taxon>Candidatus Brocadiales</taxon>
        <taxon>Candidatus Brocadiaceae</taxon>
        <taxon>Candidatus Kuenenia</taxon>
    </lineage>
</organism>
<dbReference type="InterPro" id="IPR051690">
    <property type="entry name" value="PseI-like"/>
</dbReference>
<dbReference type="OrthoDB" id="9814210at2"/>
<dbReference type="PANTHER" id="PTHR42966:SF3">
    <property type="entry name" value="BLR5971 PROTEIN"/>
    <property type="match status" value="1"/>
</dbReference>
<dbReference type="Gene3D" id="3.20.20.70">
    <property type="entry name" value="Aldolase class I"/>
    <property type="match status" value="1"/>
</dbReference>
<dbReference type="KEGG" id="kst:KSMBR1_2317"/>
<accession>A0A2C9CGH1</accession>
<evidence type="ECO:0000259" key="1">
    <source>
        <dbReference type="Pfam" id="PF03102"/>
    </source>
</evidence>
<dbReference type="AlphaFoldDB" id="A0A2C9CGH1"/>
<dbReference type="EMBL" id="LT934425">
    <property type="protein sequence ID" value="SOH04812.1"/>
    <property type="molecule type" value="Genomic_DNA"/>
</dbReference>
<name>A0A2C9CGH1_KUEST</name>
<evidence type="ECO:0000313" key="3">
    <source>
        <dbReference type="Proteomes" id="UP000221734"/>
    </source>
</evidence>
<dbReference type="SUPFAM" id="SSF51569">
    <property type="entry name" value="Aldolase"/>
    <property type="match status" value="1"/>
</dbReference>
<proteinExistence type="predicted"/>
<reference evidence="3" key="1">
    <citation type="submission" date="2017-10" db="EMBL/GenBank/DDBJ databases">
        <authorList>
            <person name="Frank J."/>
        </authorList>
    </citation>
    <scope>NUCLEOTIDE SEQUENCE [LARGE SCALE GENOMIC DNA]</scope>
</reference>
<keyword evidence="3" id="KW-1185">Reference proteome</keyword>
<dbReference type="InterPro" id="IPR013785">
    <property type="entry name" value="Aldolase_TIM"/>
</dbReference>